<reference evidence="1" key="3">
    <citation type="submission" date="2022-12" db="EMBL/GenBank/DDBJ databases">
        <authorList>
            <person name="Sun Q."/>
            <person name="Kim S."/>
        </authorList>
    </citation>
    <scope>NUCLEOTIDE SEQUENCE</scope>
    <source>
        <strain evidence="1">KCTC 12343</strain>
    </source>
</reference>
<protein>
    <recommendedName>
        <fullName evidence="5">Protein phosphatase 2C domain-containing protein</fullName>
    </recommendedName>
</protein>
<dbReference type="Proteomes" id="UP000292307">
    <property type="component" value="Chromosome"/>
</dbReference>
<gene>
    <name evidence="2" type="ORF">EYF70_09455</name>
    <name evidence="1" type="ORF">GCM10007387_32200</name>
</gene>
<reference evidence="1" key="1">
    <citation type="journal article" date="2014" name="Int. J. Syst. Evol. Microbiol.">
        <title>Complete genome sequence of Corynebacterium casei LMG S-19264T (=DSM 44701T), isolated from a smear-ripened cheese.</title>
        <authorList>
            <consortium name="US DOE Joint Genome Institute (JGI-PGF)"/>
            <person name="Walter F."/>
            <person name="Albersmeier A."/>
            <person name="Kalinowski J."/>
            <person name="Ruckert C."/>
        </authorList>
    </citation>
    <scope>NUCLEOTIDE SEQUENCE</scope>
    <source>
        <strain evidence="1">KCTC 12343</strain>
    </source>
</reference>
<dbReference type="RefSeq" id="WP_131145173.1">
    <property type="nucleotide sequence ID" value="NZ_BMWV01000007.1"/>
</dbReference>
<organism evidence="1 4">
    <name type="scientific">Pseudoduganella albidiflava</name>
    <dbReference type="NCBI Taxonomy" id="321983"/>
    <lineage>
        <taxon>Bacteria</taxon>
        <taxon>Pseudomonadati</taxon>
        <taxon>Pseudomonadota</taxon>
        <taxon>Betaproteobacteria</taxon>
        <taxon>Burkholderiales</taxon>
        <taxon>Oxalobacteraceae</taxon>
        <taxon>Telluria group</taxon>
        <taxon>Pseudoduganella</taxon>
    </lineage>
</organism>
<dbReference type="OrthoDB" id="8752741at2"/>
<dbReference type="AlphaFoldDB" id="A0A411WX10"/>
<evidence type="ECO:0008006" key="5">
    <source>
        <dbReference type="Google" id="ProtNLM"/>
    </source>
</evidence>
<proteinExistence type="predicted"/>
<dbReference type="EMBL" id="CP036401">
    <property type="protein sequence ID" value="QBI01047.1"/>
    <property type="molecule type" value="Genomic_DNA"/>
</dbReference>
<keyword evidence="3" id="KW-1185">Reference proteome</keyword>
<reference evidence="2 3" key="2">
    <citation type="submission" date="2019-02" db="EMBL/GenBank/DDBJ databases">
        <title>Draft Genome Sequences of Six Type Strains of the Genus Massilia.</title>
        <authorList>
            <person name="Miess H."/>
            <person name="Frediansyhah A."/>
            <person name="Gross H."/>
        </authorList>
    </citation>
    <scope>NUCLEOTIDE SEQUENCE [LARGE SCALE GENOMIC DNA]</scope>
    <source>
        <strain evidence="2 3">DSM 17472</strain>
    </source>
</reference>
<evidence type="ECO:0000313" key="4">
    <source>
        <dbReference type="Proteomes" id="UP000628442"/>
    </source>
</evidence>
<sequence length="291" mass="31563">MNANYHTAQARIDWISSGATAGHNEDHVAVFQAPGLTDLVVLDGATSVAERNYLDDGGDVAWFVHRFTAALEPAIRDGLDQHAAVHRAIDTVHAEFLARAGGAAIPVHAWPIAALTWIRATSDGMLHLYCLGDCITLMRLPDGGVADLDPYTNPQEAVLQAEIARLRAAGIDDPAVRHARLLPMLRARREYQNSCANPAILCLRPDGAFAARRRVLPMPAGATLLGMTDGYYRLVDPYGVHTPASLLDLCMEQGVEAGLRVLRSHEEEMKAVMAVKRADDASAVLWRPARP</sequence>
<name>A0A411WX10_9BURK</name>
<dbReference type="Proteomes" id="UP000628442">
    <property type="component" value="Unassembled WGS sequence"/>
</dbReference>
<dbReference type="EMBL" id="BMWV01000007">
    <property type="protein sequence ID" value="GGY47683.1"/>
    <property type="molecule type" value="Genomic_DNA"/>
</dbReference>
<evidence type="ECO:0000313" key="2">
    <source>
        <dbReference type="EMBL" id="QBI01047.1"/>
    </source>
</evidence>
<evidence type="ECO:0000313" key="1">
    <source>
        <dbReference type="EMBL" id="GGY47683.1"/>
    </source>
</evidence>
<accession>A0A411WX10</accession>
<evidence type="ECO:0000313" key="3">
    <source>
        <dbReference type="Proteomes" id="UP000292307"/>
    </source>
</evidence>